<evidence type="ECO:0000313" key="2">
    <source>
        <dbReference type="EMBL" id="HBP31999.1"/>
    </source>
</evidence>
<gene>
    <name evidence="2" type="ORF">DD666_21640</name>
</gene>
<sequence>MKKLLLISASALVMASSGVYAATLTGGFYGVGGTAGSTAGGGSSATGSQGSILAGAATNASAAQNQTMSGAQVTGGFGGVTTITEGNSLSTQTNTGGALGLAGQTSNAGAGGTFGSGATGNFGTIGGFLSFVP</sequence>
<proteinExistence type="predicted"/>
<organism evidence="2 3">
    <name type="scientific">Advenella kashmirensis</name>
    <dbReference type="NCBI Taxonomy" id="310575"/>
    <lineage>
        <taxon>Bacteria</taxon>
        <taxon>Pseudomonadati</taxon>
        <taxon>Pseudomonadota</taxon>
        <taxon>Betaproteobacteria</taxon>
        <taxon>Burkholderiales</taxon>
        <taxon>Alcaligenaceae</taxon>
    </lineage>
</organism>
<dbReference type="Proteomes" id="UP000264036">
    <property type="component" value="Unassembled WGS sequence"/>
</dbReference>
<comment type="caution">
    <text evidence="2">The sequence shown here is derived from an EMBL/GenBank/DDBJ whole genome shotgun (WGS) entry which is preliminary data.</text>
</comment>
<protein>
    <submittedName>
        <fullName evidence="2">Uncharacterized protein</fullName>
    </submittedName>
</protein>
<dbReference type="AlphaFoldDB" id="A0A356LMA9"/>
<accession>A0A356LMA9</accession>
<feature type="signal peptide" evidence="1">
    <location>
        <begin position="1"/>
        <end position="21"/>
    </location>
</feature>
<name>A0A356LMA9_9BURK</name>
<dbReference type="EMBL" id="DOEK01000047">
    <property type="protein sequence ID" value="HBP31999.1"/>
    <property type="molecule type" value="Genomic_DNA"/>
</dbReference>
<evidence type="ECO:0000313" key="3">
    <source>
        <dbReference type="Proteomes" id="UP000264036"/>
    </source>
</evidence>
<keyword evidence="1" id="KW-0732">Signal</keyword>
<feature type="chain" id="PRO_5016934260" evidence="1">
    <location>
        <begin position="22"/>
        <end position="133"/>
    </location>
</feature>
<evidence type="ECO:0000256" key="1">
    <source>
        <dbReference type="SAM" id="SignalP"/>
    </source>
</evidence>
<reference evidence="2 3" key="1">
    <citation type="journal article" date="2018" name="Nat. Biotechnol.">
        <title>A standardized bacterial taxonomy based on genome phylogeny substantially revises the tree of life.</title>
        <authorList>
            <person name="Parks D.H."/>
            <person name="Chuvochina M."/>
            <person name="Waite D.W."/>
            <person name="Rinke C."/>
            <person name="Skarshewski A."/>
            <person name="Chaumeil P.A."/>
            <person name="Hugenholtz P."/>
        </authorList>
    </citation>
    <scope>NUCLEOTIDE SEQUENCE [LARGE SCALE GENOMIC DNA]</scope>
    <source>
        <strain evidence="2">UBA10707</strain>
    </source>
</reference>